<dbReference type="Gene3D" id="1.10.260.40">
    <property type="entry name" value="lambda repressor-like DNA-binding domains"/>
    <property type="match status" value="1"/>
</dbReference>
<organism evidence="5 6">
    <name type="scientific">Rhodococcus qingshengii</name>
    <dbReference type="NCBI Taxonomy" id="334542"/>
    <lineage>
        <taxon>Bacteria</taxon>
        <taxon>Bacillati</taxon>
        <taxon>Actinomycetota</taxon>
        <taxon>Actinomycetes</taxon>
        <taxon>Mycobacteriales</taxon>
        <taxon>Nocardiaceae</taxon>
        <taxon>Rhodococcus</taxon>
        <taxon>Rhodococcus erythropolis group</taxon>
    </lineage>
</organism>
<dbReference type="RefSeq" id="WP_065455046.1">
    <property type="nucleotide sequence ID" value="NZ_JBHJWM010000004.1"/>
</dbReference>
<evidence type="ECO:0000313" key="5">
    <source>
        <dbReference type="EMBL" id="PCK28144.1"/>
    </source>
</evidence>
<dbReference type="InterPro" id="IPR028082">
    <property type="entry name" value="Peripla_BP_I"/>
</dbReference>
<keyword evidence="1" id="KW-0805">Transcription regulation</keyword>
<sequence length="348" mass="36771">MATPVSPTLRDVANAAGVAVSTVSYALNGKGRVDAATRARVQEVADRLGYRANRSAQNLRSGRTATLGLMLPAPDQLSSAEYLNFDWYGRVATAATQAAFHADHSLLLLPSMKDPNGLRRIEMDGVLVVDPMVDDPRVEVLQKIGIPSVAVGPGQSGQFGYSTSPDLVSTTETLLNHLAERGARDIFVLTPGMHSEWTRATTFAYFEWCRARGVAPRTSEELTSFPGASTVEGLIGAAYAATREALDSSTPPDAILSLILGCAPAAARAALDLGLSIPGDVLIAQDSDEPALLVSQPPITAFDFFPQEQAAAAVDALLALVNGDESPVQSYTRSELRVRASTAHSLTP</sequence>
<protein>
    <submittedName>
        <fullName evidence="5">LacI family transcriptional regulator</fullName>
    </submittedName>
</protein>
<dbReference type="InterPro" id="IPR010982">
    <property type="entry name" value="Lambda_DNA-bd_dom_sf"/>
</dbReference>
<evidence type="ECO:0000256" key="1">
    <source>
        <dbReference type="ARBA" id="ARBA00023015"/>
    </source>
</evidence>
<feature type="domain" description="HTH lacI-type" evidence="4">
    <location>
        <begin position="7"/>
        <end position="61"/>
    </location>
</feature>
<dbReference type="SUPFAM" id="SSF47413">
    <property type="entry name" value="lambda repressor-like DNA-binding domains"/>
    <property type="match status" value="1"/>
</dbReference>
<keyword evidence="2" id="KW-0238">DNA-binding</keyword>
<evidence type="ECO:0000256" key="2">
    <source>
        <dbReference type="ARBA" id="ARBA00023125"/>
    </source>
</evidence>
<dbReference type="EMBL" id="NOVD01000003">
    <property type="protein sequence ID" value="PCK28144.1"/>
    <property type="molecule type" value="Genomic_DNA"/>
</dbReference>
<evidence type="ECO:0000313" key="6">
    <source>
        <dbReference type="Proteomes" id="UP000230886"/>
    </source>
</evidence>
<proteinExistence type="predicted"/>
<dbReference type="PANTHER" id="PTHR30146:SF153">
    <property type="entry name" value="LACTOSE OPERON REPRESSOR"/>
    <property type="match status" value="1"/>
</dbReference>
<name>A0A2A5JEY4_RHOSG</name>
<dbReference type="AlphaFoldDB" id="A0A2A5JEY4"/>
<dbReference type="GO" id="GO:0000976">
    <property type="term" value="F:transcription cis-regulatory region binding"/>
    <property type="evidence" value="ECO:0007669"/>
    <property type="project" value="TreeGrafter"/>
</dbReference>
<dbReference type="Gene3D" id="3.40.50.2300">
    <property type="match status" value="2"/>
</dbReference>
<dbReference type="PANTHER" id="PTHR30146">
    <property type="entry name" value="LACI-RELATED TRANSCRIPTIONAL REPRESSOR"/>
    <property type="match status" value="1"/>
</dbReference>
<keyword evidence="3" id="KW-0804">Transcription</keyword>
<comment type="caution">
    <text evidence="5">The sequence shown here is derived from an EMBL/GenBank/DDBJ whole genome shotgun (WGS) entry which is preliminary data.</text>
</comment>
<evidence type="ECO:0000259" key="4">
    <source>
        <dbReference type="PROSITE" id="PS50932"/>
    </source>
</evidence>
<dbReference type="InterPro" id="IPR000843">
    <property type="entry name" value="HTH_LacI"/>
</dbReference>
<dbReference type="CDD" id="cd01392">
    <property type="entry name" value="HTH_LacI"/>
    <property type="match status" value="1"/>
</dbReference>
<reference evidence="5 6" key="1">
    <citation type="submission" date="2017-07" db="EMBL/GenBank/DDBJ databases">
        <title>Draft sequence of Rhodococcus enclensis 23b-28.</title>
        <authorList>
            <person name="Besaury L."/>
            <person name="Sancelme M."/>
            <person name="Amato P."/>
            <person name="Lallement A."/>
            <person name="Delort A.-M."/>
        </authorList>
    </citation>
    <scope>NUCLEOTIDE SEQUENCE [LARGE SCALE GENOMIC DNA]</scope>
    <source>
        <strain evidence="5 6">23b-28</strain>
    </source>
</reference>
<dbReference type="Pfam" id="PF13377">
    <property type="entry name" value="Peripla_BP_3"/>
    <property type="match status" value="1"/>
</dbReference>
<evidence type="ECO:0000256" key="3">
    <source>
        <dbReference type="ARBA" id="ARBA00023163"/>
    </source>
</evidence>
<accession>A0A2A5JEY4</accession>
<dbReference type="GO" id="GO:0003700">
    <property type="term" value="F:DNA-binding transcription factor activity"/>
    <property type="evidence" value="ECO:0007669"/>
    <property type="project" value="TreeGrafter"/>
</dbReference>
<dbReference type="Proteomes" id="UP000230886">
    <property type="component" value="Unassembled WGS sequence"/>
</dbReference>
<dbReference type="SMART" id="SM00354">
    <property type="entry name" value="HTH_LACI"/>
    <property type="match status" value="1"/>
</dbReference>
<gene>
    <name evidence="5" type="ORF">CHR55_06850</name>
</gene>
<dbReference type="SUPFAM" id="SSF53822">
    <property type="entry name" value="Periplasmic binding protein-like I"/>
    <property type="match status" value="1"/>
</dbReference>
<dbReference type="PROSITE" id="PS50932">
    <property type="entry name" value="HTH_LACI_2"/>
    <property type="match status" value="1"/>
</dbReference>
<dbReference type="Pfam" id="PF00356">
    <property type="entry name" value="LacI"/>
    <property type="match status" value="1"/>
</dbReference>
<dbReference type="InterPro" id="IPR046335">
    <property type="entry name" value="LacI/GalR-like_sensor"/>
</dbReference>